<evidence type="ECO:0000313" key="2">
    <source>
        <dbReference type="Proteomes" id="UP000003573"/>
    </source>
</evidence>
<organism evidence="1 2">
    <name type="scientific">Streptococcus macacae NCTC 11558</name>
    <dbReference type="NCBI Taxonomy" id="764298"/>
    <lineage>
        <taxon>Bacteria</taxon>
        <taxon>Bacillati</taxon>
        <taxon>Bacillota</taxon>
        <taxon>Bacilli</taxon>
        <taxon>Lactobacillales</taxon>
        <taxon>Streptococcaceae</taxon>
        <taxon>Streptococcus</taxon>
    </lineage>
</organism>
<gene>
    <name evidence="1" type="ORF">STRMA_1207</name>
</gene>
<dbReference type="EMBL" id="AEUW02000001">
    <property type="protein sequence ID" value="EHJ52464.1"/>
    <property type="molecule type" value="Genomic_DNA"/>
</dbReference>
<dbReference type="AlphaFoldDB" id="G5JWS1"/>
<sequence length="42" mass="5072">MTFQYFFKLVEMSRILSREDLEKYTEKEILAISGIDPRLFVN</sequence>
<comment type="caution">
    <text evidence="1">The sequence shown here is derived from an EMBL/GenBank/DDBJ whole genome shotgun (WGS) entry which is preliminary data.</text>
</comment>
<keyword evidence="2" id="KW-1185">Reference proteome</keyword>
<evidence type="ECO:0000313" key="1">
    <source>
        <dbReference type="EMBL" id="EHJ52464.1"/>
    </source>
</evidence>
<reference evidence="1 2" key="1">
    <citation type="journal article" date="2014" name="Int. J. Syst. Evol. Microbiol.">
        <title>Phylogenomics and the dynamic genome evolution of the genus Streptococcus.</title>
        <authorList>
            <consortium name="The Broad Institute Genome Sequencing Platform"/>
            <person name="Richards V.P."/>
            <person name="Palmer S.R."/>
            <person name="Pavinski Bitar P.D."/>
            <person name="Qin X."/>
            <person name="Weinstock G.M."/>
            <person name="Highlander S.K."/>
            <person name="Town C.D."/>
            <person name="Burne R.A."/>
            <person name="Stanhope M.J."/>
        </authorList>
    </citation>
    <scope>NUCLEOTIDE SEQUENCE [LARGE SCALE GENOMIC DNA]</scope>
    <source>
        <strain evidence="1 2">NCTC 11558</strain>
    </source>
</reference>
<dbReference type="STRING" id="764298.STRMA_1207"/>
<protein>
    <submittedName>
        <fullName evidence="1">Uncharacterized protein</fullName>
    </submittedName>
</protein>
<proteinExistence type="predicted"/>
<name>G5JWS1_9STRE</name>
<accession>G5JWS1</accession>
<dbReference type="Proteomes" id="UP000003573">
    <property type="component" value="Unassembled WGS sequence"/>
</dbReference>